<gene>
    <name evidence="2" type="ORF">LCGC14_2975480</name>
</gene>
<comment type="caution">
    <text evidence="2">The sequence shown here is derived from an EMBL/GenBank/DDBJ whole genome shotgun (WGS) entry which is preliminary data.</text>
</comment>
<evidence type="ECO:0000259" key="1">
    <source>
        <dbReference type="PROSITE" id="PS50198"/>
    </source>
</evidence>
<dbReference type="AlphaFoldDB" id="A0A0F8ZZF6"/>
<reference evidence="2" key="1">
    <citation type="journal article" date="2015" name="Nature">
        <title>Complex archaea that bridge the gap between prokaryotes and eukaryotes.</title>
        <authorList>
            <person name="Spang A."/>
            <person name="Saw J.H."/>
            <person name="Jorgensen S.L."/>
            <person name="Zaremba-Niedzwiedzka K."/>
            <person name="Martijn J."/>
            <person name="Lind A.E."/>
            <person name="van Eijk R."/>
            <person name="Schleper C."/>
            <person name="Guy L."/>
            <person name="Ettema T.J."/>
        </authorList>
    </citation>
    <scope>NUCLEOTIDE SEQUENCE</scope>
</reference>
<sequence length="291" mass="33926">MKKFYKEPLLHFLIIGALIFVLFSIVNKDEDIVSGNKIVVSSAEIERLSDNWSKKWNRPPTETELKGLVDSYIKEEVYYREALALGLDQNDTILRRRLMQKMEFLSNDLADLSTPDETALNKYFLDNQEKYELPAQVSFTHIYFSLDKRGAKAFEDAKSVLSGLNPLSAPEKGDSFMMEYDFVQETPFEVERLFGKRFAEKLFTLETNTWLGPIESGYGLHLVRIVEKIDSRMPELASVIDKVRTDFMFEQRQKMNKEIYERFKERYEIVIEDMPKKSGMAKSMKSARELS</sequence>
<dbReference type="InterPro" id="IPR046357">
    <property type="entry name" value="PPIase_dom_sf"/>
</dbReference>
<organism evidence="2">
    <name type="scientific">marine sediment metagenome</name>
    <dbReference type="NCBI Taxonomy" id="412755"/>
    <lineage>
        <taxon>unclassified sequences</taxon>
        <taxon>metagenomes</taxon>
        <taxon>ecological metagenomes</taxon>
    </lineage>
</organism>
<dbReference type="InterPro" id="IPR050245">
    <property type="entry name" value="PrsA_foldase"/>
</dbReference>
<dbReference type="InterPro" id="IPR000297">
    <property type="entry name" value="PPIase_PpiC"/>
</dbReference>
<dbReference type="PANTHER" id="PTHR47245">
    <property type="entry name" value="PEPTIDYLPROLYL ISOMERASE"/>
    <property type="match status" value="1"/>
</dbReference>
<accession>A0A0F8ZZF6</accession>
<protein>
    <recommendedName>
        <fullName evidence="1">PpiC domain-containing protein</fullName>
    </recommendedName>
</protein>
<dbReference type="PANTHER" id="PTHR47245:SF2">
    <property type="entry name" value="PEPTIDYL-PROLYL CIS-TRANS ISOMERASE HP_0175-RELATED"/>
    <property type="match status" value="1"/>
</dbReference>
<proteinExistence type="predicted"/>
<dbReference type="Gene3D" id="1.10.4030.10">
    <property type="entry name" value="Porin chaperone SurA, peptide-binding domain"/>
    <property type="match status" value="1"/>
</dbReference>
<dbReference type="Gene3D" id="3.10.50.40">
    <property type="match status" value="1"/>
</dbReference>
<name>A0A0F8ZZF6_9ZZZZ</name>
<evidence type="ECO:0000313" key="2">
    <source>
        <dbReference type="EMBL" id="KKK65306.1"/>
    </source>
</evidence>
<dbReference type="Pfam" id="PF13145">
    <property type="entry name" value="Rotamase_2"/>
    <property type="match status" value="1"/>
</dbReference>
<dbReference type="EMBL" id="LAZR01060619">
    <property type="protein sequence ID" value="KKK65306.1"/>
    <property type="molecule type" value="Genomic_DNA"/>
</dbReference>
<dbReference type="PROSITE" id="PS50198">
    <property type="entry name" value="PPIC_PPIASE_2"/>
    <property type="match status" value="1"/>
</dbReference>
<feature type="domain" description="PpiC" evidence="1">
    <location>
        <begin position="115"/>
        <end position="227"/>
    </location>
</feature>
<dbReference type="GO" id="GO:0003755">
    <property type="term" value="F:peptidyl-prolyl cis-trans isomerase activity"/>
    <property type="evidence" value="ECO:0007669"/>
    <property type="project" value="InterPro"/>
</dbReference>